<sequence>MPSLITSMSDQQTPGPTIESHSCLCEEELGAEQRILNEEAEHRFLATYLAGLEREVAQQVCLRFPTSMAQAVQLAVTIANMFNSLLPRLTAFLAQATPRKVFHKNKKCVCALIVIRILRSPASDEEEDPDSDPTPAGVSPSINGEIILRQSRISQAKPRMAAAKNPAPQLLLPAGSRNQQHHLLVDAYCYMWHKAIARRGSNGSASCDYHFLKSQPKYVKDVTFYSDTIGVLLPVFGVLKLLENLTLFYPNIKMSDPVPSTSDKSPATKAANPFACQPTSSAQSKPKGNSSRGNFCNRRIDQFREKKGVTIW</sequence>
<evidence type="ECO:0000256" key="1">
    <source>
        <dbReference type="SAM" id="MobiDB-lite"/>
    </source>
</evidence>
<evidence type="ECO:0000313" key="3">
    <source>
        <dbReference type="Proteomes" id="UP000291343"/>
    </source>
</evidence>
<proteinExistence type="predicted"/>
<accession>A0A482XA36</accession>
<dbReference type="EMBL" id="QKKF02014716">
    <property type="protein sequence ID" value="RZF42596.1"/>
    <property type="molecule type" value="Genomic_DNA"/>
</dbReference>
<reference evidence="2 3" key="1">
    <citation type="journal article" date="2017" name="Gigascience">
        <title>Genome sequence of the small brown planthopper, Laodelphax striatellus.</title>
        <authorList>
            <person name="Zhu J."/>
            <person name="Jiang F."/>
            <person name="Wang X."/>
            <person name="Yang P."/>
            <person name="Bao Y."/>
            <person name="Zhao W."/>
            <person name="Wang W."/>
            <person name="Lu H."/>
            <person name="Wang Q."/>
            <person name="Cui N."/>
            <person name="Li J."/>
            <person name="Chen X."/>
            <person name="Luo L."/>
            <person name="Yu J."/>
            <person name="Kang L."/>
            <person name="Cui F."/>
        </authorList>
    </citation>
    <scope>NUCLEOTIDE SEQUENCE [LARGE SCALE GENOMIC DNA]</scope>
    <source>
        <strain evidence="2">Lst14</strain>
    </source>
</reference>
<organism evidence="2 3">
    <name type="scientific">Laodelphax striatellus</name>
    <name type="common">Small brown planthopper</name>
    <name type="synonym">Delphax striatella</name>
    <dbReference type="NCBI Taxonomy" id="195883"/>
    <lineage>
        <taxon>Eukaryota</taxon>
        <taxon>Metazoa</taxon>
        <taxon>Ecdysozoa</taxon>
        <taxon>Arthropoda</taxon>
        <taxon>Hexapoda</taxon>
        <taxon>Insecta</taxon>
        <taxon>Pterygota</taxon>
        <taxon>Neoptera</taxon>
        <taxon>Paraneoptera</taxon>
        <taxon>Hemiptera</taxon>
        <taxon>Auchenorrhyncha</taxon>
        <taxon>Fulgoroidea</taxon>
        <taxon>Delphacidae</taxon>
        <taxon>Criomorphinae</taxon>
        <taxon>Laodelphax</taxon>
    </lineage>
</organism>
<dbReference type="InParanoid" id="A0A482XA36"/>
<keyword evidence="3" id="KW-1185">Reference proteome</keyword>
<dbReference type="Proteomes" id="UP000291343">
    <property type="component" value="Unassembled WGS sequence"/>
</dbReference>
<name>A0A482XA36_LAOST</name>
<dbReference type="OrthoDB" id="8196440at2759"/>
<feature type="region of interest" description="Disordered" evidence="1">
    <location>
        <begin position="257"/>
        <end position="296"/>
    </location>
</feature>
<evidence type="ECO:0000313" key="2">
    <source>
        <dbReference type="EMBL" id="RZF42596.1"/>
    </source>
</evidence>
<protein>
    <submittedName>
        <fullName evidence="2">Uncharacterized protein</fullName>
    </submittedName>
</protein>
<comment type="caution">
    <text evidence="2">The sequence shown here is derived from an EMBL/GenBank/DDBJ whole genome shotgun (WGS) entry which is preliminary data.</text>
</comment>
<gene>
    <name evidence="2" type="ORF">LSTR_LSTR001391</name>
</gene>
<feature type="compositionally biased region" description="Polar residues" evidence="1">
    <location>
        <begin position="277"/>
        <end position="294"/>
    </location>
</feature>
<dbReference type="AlphaFoldDB" id="A0A482XA36"/>